<gene>
    <name evidence="1" type="ORF">M9H77_01445</name>
</gene>
<proteinExistence type="predicted"/>
<reference evidence="2" key="1">
    <citation type="journal article" date="2023" name="Nat. Plants">
        <title>Single-cell RNA sequencing provides a high-resolution roadmap for understanding the multicellular compartmentation of specialized metabolism.</title>
        <authorList>
            <person name="Sun S."/>
            <person name="Shen X."/>
            <person name="Li Y."/>
            <person name="Li Y."/>
            <person name="Wang S."/>
            <person name="Li R."/>
            <person name="Zhang H."/>
            <person name="Shen G."/>
            <person name="Guo B."/>
            <person name="Wei J."/>
            <person name="Xu J."/>
            <person name="St-Pierre B."/>
            <person name="Chen S."/>
            <person name="Sun C."/>
        </authorList>
    </citation>
    <scope>NUCLEOTIDE SEQUENCE [LARGE SCALE GENOMIC DNA]</scope>
</reference>
<organism evidence="1 2">
    <name type="scientific">Catharanthus roseus</name>
    <name type="common">Madagascar periwinkle</name>
    <name type="synonym">Vinca rosea</name>
    <dbReference type="NCBI Taxonomy" id="4058"/>
    <lineage>
        <taxon>Eukaryota</taxon>
        <taxon>Viridiplantae</taxon>
        <taxon>Streptophyta</taxon>
        <taxon>Embryophyta</taxon>
        <taxon>Tracheophyta</taxon>
        <taxon>Spermatophyta</taxon>
        <taxon>Magnoliopsida</taxon>
        <taxon>eudicotyledons</taxon>
        <taxon>Gunneridae</taxon>
        <taxon>Pentapetalae</taxon>
        <taxon>asterids</taxon>
        <taxon>lamiids</taxon>
        <taxon>Gentianales</taxon>
        <taxon>Apocynaceae</taxon>
        <taxon>Rauvolfioideae</taxon>
        <taxon>Vinceae</taxon>
        <taxon>Catharanthinae</taxon>
        <taxon>Catharanthus</taxon>
    </lineage>
</organism>
<keyword evidence="2" id="KW-1185">Reference proteome</keyword>
<evidence type="ECO:0000313" key="1">
    <source>
        <dbReference type="EMBL" id="KAI5680218.1"/>
    </source>
</evidence>
<dbReference type="EMBL" id="CM044701">
    <property type="protein sequence ID" value="KAI5680218.1"/>
    <property type="molecule type" value="Genomic_DNA"/>
</dbReference>
<comment type="caution">
    <text evidence="1">The sequence shown here is derived from an EMBL/GenBank/DDBJ whole genome shotgun (WGS) entry which is preliminary data.</text>
</comment>
<accession>A0ACC0C618</accession>
<dbReference type="Proteomes" id="UP001060085">
    <property type="component" value="Linkage Group LG01"/>
</dbReference>
<evidence type="ECO:0000313" key="2">
    <source>
        <dbReference type="Proteomes" id="UP001060085"/>
    </source>
</evidence>
<name>A0ACC0C618_CATRO</name>
<sequence length="364" mass="41318">MSSPAGSPSSSLRIRSFDNIPSAEEFISQIEPQNVPAVFRGCINNWKAFSKWNISNGGLDYLQETAGSSNVEAMLSRTAPVFNGDIRSHERVSLPFSTFIGYCKDVLQSKCSEDNTFLESKKHSAAEFHDEPCSYPQQIYLAQVSATGAVPLEKSNHQAFPRAEHFKEYAEKVTLHAGDALFLPEGWYHQVDSECLTIAVNIWWRSDMMYSLLEHMDSYYLRRILRSFAKDIEKGSIFSSWFMKHFMGEFLTLWWFLLGSSDRQNQMLHMPSVTSVVDANWHGATVNASAGAEVLTRKFEEMDRLIGEDDRNQFYQIFYGVFDDPFAAMEVLLNGKESFSRQAYKHVIDQHLGIDFGGSKPSVS</sequence>
<protein>
    <submittedName>
        <fullName evidence="1">Uncharacterized protein</fullName>
    </submittedName>
</protein>